<dbReference type="AlphaFoldDB" id="A0A6J4K4D0"/>
<accession>A0A6J4K4D0</accession>
<feature type="non-terminal residue" evidence="2">
    <location>
        <position position="170"/>
    </location>
</feature>
<feature type="region of interest" description="Disordered" evidence="1">
    <location>
        <begin position="1"/>
        <end position="170"/>
    </location>
</feature>
<feature type="non-terminal residue" evidence="2">
    <location>
        <position position="1"/>
    </location>
</feature>
<feature type="compositionally biased region" description="Basic residues" evidence="1">
    <location>
        <begin position="38"/>
        <end position="71"/>
    </location>
</feature>
<proteinExistence type="predicted"/>
<reference evidence="2" key="1">
    <citation type="submission" date="2020-02" db="EMBL/GenBank/DDBJ databases">
        <authorList>
            <person name="Meier V. D."/>
        </authorList>
    </citation>
    <scope>NUCLEOTIDE SEQUENCE</scope>
    <source>
        <strain evidence="2">AVDCRST_MAG54</strain>
    </source>
</reference>
<gene>
    <name evidence="2" type="ORF">AVDCRST_MAG54-4807</name>
</gene>
<organism evidence="2">
    <name type="scientific">uncultured Actinomycetospora sp</name>
    <dbReference type="NCBI Taxonomy" id="1135996"/>
    <lineage>
        <taxon>Bacteria</taxon>
        <taxon>Bacillati</taxon>
        <taxon>Actinomycetota</taxon>
        <taxon>Actinomycetes</taxon>
        <taxon>Pseudonocardiales</taxon>
        <taxon>Pseudonocardiaceae</taxon>
        <taxon>Actinomycetospora</taxon>
        <taxon>environmental samples</taxon>
    </lineage>
</organism>
<dbReference type="EMBL" id="CADCTH010000607">
    <property type="protein sequence ID" value="CAA9295399.1"/>
    <property type="molecule type" value="Genomic_DNA"/>
</dbReference>
<feature type="compositionally biased region" description="Basic and acidic residues" evidence="1">
    <location>
        <begin position="89"/>
        <end position="100"/>
    </location>
</feature>
<sequence>GVARDAPQGLALEGPQAGARHPLRVRGTGRGRPGGARPAHRRRGRPAGVGLRRHARRGGHRPPRRDRRRHLVLLARLDDGAHAGGRPRGPADRGLRDPAPRRGARPRRDRRGHRPRAGAVDRRLAALRQRRPGGGVLGPPGHRRRAEPRSRRPPRRRRAGAGGRRAPRGL</sequence>
<name>A0A6J4K4D0_9PSEU</name>
<evidence type="ECO:0000313" key="2">
    <source>
        <dbReference type="EMBL" id="CAA9295399.1"/>
    </source>
</evidence>
<evidence type="ECO:0000256" key="1">
    <source>
        <dbReference type="SAM" id="MobiDB-lite"/>
    </source>
</evidence>
<feature type="compositionally biased region" description="Basic residues" evidence="1">
    <location>
        <begin position="141"/>
        <end position="170"/>
    </location>
</feature>
<protein>
    <submittedName>
        <fullName evidence="2">Transcription termination protein NusB</fullName>
    </submittedName>
</protein>
<feature type="compositionally biased region" description="Basic residues" evidence="1">
    <location>
        <begin position="102"/>
        <end position="116"/>
    </location>
</feature>